<dbReference type="PROSITE" id="PS50294">
    <property type="entry name" value="WD_REPEATS_REGION"/>
    <property type="match status" value="4"/>
</dbReference>
<dbReference type="Proteomes" id="UP000271624">
    <property type="component" value="Unassembled WGS sequence"/>
</dbReference>
<keyword evidence="2" id="KW-0677">Repeat</keyword>
<keyword evidence="6" id="KW-1185">Reference proteome</keyword>
<protein>
    <submittedName>
        <fullName evidence="5">Uncharacterized protein</fullName>
    </submittedName>
</protein>
<sequence length="361" mass="37682">MKSSLVFKSLILLAFSLSTSIIVAQEYPVAASSVAVTPSAKPARLTLSGHKAPVRAVAISPNGQSIASGGDDKTVKLWDALTGKLLFDLNGHVQNIKSVAFTPDGTTLVSSDTETIKLWNTKTGQLIKTITAHKNGVFAAILTPDGQTLISTGADNTIKLWNIKTGKLQRSLKAEARVLAVSSDGKTLFSGGENGGKIRIWNLATGKQLRTLTPPRPKDAFSPQQQASGAISLAISPNGQTLISGGYDDSFQSGPLQQTDGKNLKAWNLKTGKLIYNVSIGGAGVDTLAISPDGKVFVAGGLGYEVVLCDIKTSKAIITQKGHAGGIYGLAFSRDGKTLVSGSGDKSVKVWQLVPSLSLVA</sequence>
<feature type="repeat" description="WD" evidence="3">
    <location>
        <begin position="47"/>
        <end position="88"/>
    </location>
</feature>
<feature type="repeat" description="WD" evidence="3">
    <location>
        <begin position="130"/>
        <end position="171"/>
    </location>
</feature>
<reference evidence="5" key="2">
    <citation type="journal article" date="2019" name="Genome Biol. Evol.">
        <title>Day and night: Metabolic profiles and evolutionary relationships of six axenic non-marine cyanobacteria.</title>
        <authorList>
            <person name="Will S.E."/>
            <person name="Henke P."/>
            <person name="Boedeker C."/>
            <person name="Huang S."/>
            <person name="Brinkmann H."/>
            <person name="Rohde M."/>
            <person name="Jarek M."/>
            <person name="Friedl T."/>
            <person name="Seufert S."/>
            <person name="Schumacher M."/>
            <person name="Overmann J."/>
            <person name="Neumann-Schaal M."/>
            <person name="Petersen J."/>
        </authorList>
    </citation>
    <scope>NUCLEOTIDE SEQUENCE [LARGE SCALE GENOMIC DNA]</scope>
    <source>
        <strain evidence="5">PCC 7102</strain>
    </source>
</reference>
<proteinExistence type="predicted"/>
<dbReference type="PROSITE" id="PS50082">
    <property type="entry name" value="WD_REPEATS_2"/>
    <property type="match status" value="4"/>
</dbReference>
<accession>A0A3S1AHB5</accession>
<dbReference type="InterPro" id="IPR015943">
    <property type="entry name" value="WD40/YVTN_repeat-like_dom_sf"/>
</dbReference>
<dbReference type="InterPro" id="IPR001680">
    <property type="entry name" value="WD40_rpt"/>
</dbReference>
<dbReference type="PANTHER" id="PTHR19848">
    <property type="entry name" value="WD40 REPEAT PROTEIN"/>
    <property type="match status" value="1"/>
</dbReference>
<evidence type="ECO:0000256" key="1">
    <source>
        <dbReference type="ARBA" id="ARBA00022574"/>
    </source>
</evidence>
<feature type="repeat" description="WD" evidence="3">
    <location>
        <begin position="320"/>
        <end position="353"/>
    </location>
</feature>
<dbReference type="SUPFAM" id="SSF50978">
    <property type="entry name" value="WD40 repeat-like"/>
    <property type="match status" value="1"/>
</dbReference>
<dbReference type="PROSITE" id="PS00678">
    <property type="entry name" value="WD_REPEATS_1"/>
    <property type="match status" value="1"/>
</dbReference>
<dbReference type="RefSeq" id="WP_127085305.1">
    <property type="nucleotide sequence ID" value="NZ_RSCL01000022.1"/>
</dbReference>
<dbReference type="InterPro" id="IPR019775">
    <property type="entry name" value="WD40_repeat_CS"/>
</dbReference>
<dbReference type="SMART" id="SM00320">
    <property type="entry name" value="WD40"/>
    <property type="match status" value="7"/>
</dbReference>
<organism evidence="5 6">
    <name type="scientific">Dulcicalothrix desertica PCC 7102</name>
    <dbReference type="NCBI Taxonomy" id="232991"/>
    <lineage>
        <taxon>Bacteria</taxon>
        <taxon>Bacillati</taxon>
        <taxon>Cyanobacteriota</taxon>
        <taxon>Cyanophyceae</taxon>
        <taxon>Nostocales</taxon>
        <taxon>Calotrichaceae</taxon>
        <taxon>Dulcicalothrix</taxon>
    </lineage>
</organism>
<dbReference type="PRINTS" id="PR00320">
    <property type="entry name" value="GPROTEINBRPT"/>
</dbReference>
<name>A0A3S1AHB5_9CYAN</name>
<feature type="repeat" description="WD" evidence="3">
    <location>
        <begin position="89"/>
        <end position="129"/>
    </location>
</feature>
<dbReference type="Gene3D" id="2.130.10.10">
    <property type="entry name" value="YVTN repeat-like/Quinoprotein amine dehydrogenase"/>
    <property type="match status" value="4"/>
</dbReference>
<dbReference type="CDD" id="cd00200">
    <property type="entry name" value="WD40"/>
    <property type="match status" value="1"/>
</dbReference>
<feature type="signal peptide" evidence="4">
    <location>
        <begin position="1"/>
        <end position="24"/>
    </location>
</feature>
<dbReference type="EMBL" id="RSCL01000022">
    <property type="protein sequence ID" value="RUT00774.1"/>
    <property type="molecule type" value="Genomic_DNA"/>
</dbReference>
<reference evidence="5" key="1">
    <citation type="submission" date="2018-12" db="EMBL/GenBank/DDBJ databases">
        <authorList>
            <person name="Will S."/>
            <person name="Neumann-Schaal M."/>
            <person name="Henke P."/>
        </authorList>
    </citation>
    <scope>NUCLEOTIDE SEQUENCE</scope>
    <source>
        <strain evidence="5">PCC 7102</strain>
    </source>
</reference>
<feature type="chain" id="PRO_5018731507" evidence="4">
    <location>
        <begin position="25"/>
        <end position="361"/>
    </location>
</feature>
<dbReference type="InterPro" id="IPR036322">
    <property type="entry name" value="WD40_repeat_dom_sf"/>
</dbReference>
<keyword evidence="1 3" id="KW-0853">WD repeat</keyword>
<evidence type="ECO:0000313" key="5">
    <source>
        <dbReference type="EMBL" id="RUT00774.1"/>
    </source>
</evidence>
<dbReference type="Pfam" id="PF00400">
    <property type="entry name" value="WD40"/>
    <property type="match status" value="6"/>
</dbReference>
<dbReference type="InterPro" id="IPR020472">
    <property type="entry name" value="WD40_PAC1"/>
</dbReference>
<evidence type="ECO:0000256" key="2">
    <source>
        <dbReference type="ARBA" id="ARBA00022737"/>
    </source>
</evidence>
<evidence type="ECO:0000313" key="6">
    <source>
        <dbReference type="Proteomes" id="UP000271624"/>
    </source>
</evidence>
<dbReference type="AlphaFoldDB" id="A0A3S1AHB5"/>
<comment type="caution">
    <text evidence="5">The sequence shown here is derived from an EMBL/GenBank/DDBJ whole genome shotgun (WGS) entry which is preliminary data.</text>
</comment>
<gene>
    <name evidence="5" type="ORF">DSM106972_071830</name>
</gene>
<evidence type="ECO:0000256" key="4">
    <source>
        <dbReference type="SAM" id="SignalP"/>
    </source>
</evidence>
<dbReference type="PANTHER" id="PTHR19848:SF8">
    <property type="entry name" value="F-BOX AND WD REPEAT DOMAIN CONTAINING 7"/>
    <property type="match status" value="1"/>
</dbReference>
<keyword evidence="4" id="KW-0732">Signal</keyword>
<evidence type="ECO:0000256" key="3">
    <source>
        <dbReference type="PROSITE-ProRule" id="PRU00221"/>
    </source>
</evidence>
<dbReference type="OrthoDB" id="494465at2"/>